<comment type="caution">
    <text evidence="1">The sequence shown here is derived from an EMBL/GenBank/DDBJ whole genome shotgun (WGS) entry which is preliminary data.</text>
</comment>
<gene>
    <name evidence="1" type="ORF">XENOCAPTIV_017388</name>
</gene>
<dbReference type="EMBL" id="JAHRIN010008765">
    <property type="protein sequence ID" value="MEQ2193903.1"/>
    <property type="molecule type" value="Genomic_DNA"/>
</dbReference>
<evidence type="ECO:0000313" key="1">
    <source>
        <dbReference type="EMBL" id="MEQ2193903.1"/>
    </source>
</evidence>
<organism evidence="1 2">
    <name type="scientific">Xenoophorus captivus</name>
    <dbReference type="NCBI Taxonomy" id="1517983"/>
    <lineage>
        <taxon>Eukaryota</taxon>
        <taxon>Metazoa</taxon>
        <taxon>Chordata</taxon>
        <taxon>Craniata</taxon>
        <taxon>Vertebrata</taxon>
        <taxon>Euteleostomi</taxon>
        <taxon>Actinopterygii</taxon>
        <taxon>Neopterygii</taxon>
        <taxon>Teleostei</taxon>
        <taxon>Neoteleostei</taxon>
        <taxon>Acanthomorphata</taxon>
        <taxon>Ovalentaria</taxon>
        <taxon>Atherinomorphae</taxon>
        <taxon>Cyprinodontiformes</taxon>
        <taxon>Goodeidae</taxon>
        <taxon>Xenoophorus</taxon>
    </lineage>
</organism>
<protein>
    <recommendedName>
        <fullName evidence="3">MHC class I-like antigen recognition-like domain-containing protein</fullName>
    </recommendedName>
</protein>
<keyword evidence="2" id="KW-1185">Reference proteome</keyword>
<accession>A0ABV0QEK9</accession>
<evidence type="ECO:0008006" key="3">
    <source>
        <dbReference type="Google" id="ProtNLM"/>
    </source>
</evidence>
<evidence type="ECO:0000313" key="2">
    <source>
        <dbReference type="Proteomes" id="UP001434883"/>
    </source>
</evidence>
<sequence>MHKLPTDPEISTQFEIKCLAQGNIEVWQKEAGIEPTPFWSSRQFLSLSHSCLGMLYEQISKTWLGRSGGVINQTLQNYNKLLCCSGRQSGFVDAVMPNNHACVVFFLFFHYEF</sequence>
<name>A0ABV0QEK9_9TELE</name>
<proteinExistence type="predicted"/>
<reference evidence="1 2" key="1">
    <citation type="submission" date="2021-06" db="EMBL/GenBank/DDBJ databases">
        <authorList>
            <person name="Palmer J.M."/>
        </authorList>
    </citation>
    <scope>NUCLEOTIDE SEQUENCE [LARGE SCALE GENOMIC DNA]</scope>
    <source>
        <strain evidence="1 2">XC_2019</strain>
        <tissue evidence="1">Muscle</tissue>
    </source>
</reference>
<dbReference type="Proteomes" id="UP001434883">
    <property type="component" value="Unassembled WGS sequence"/>
</dbReference>